<sequence>MNSNDQAITFGFTFGIYPLSVAGTPFGLAIGPQDNYDNIQSAMRDLRGEAKKLIPRTYLIYTKEWESKMFANADLYSRTSLMGDLTIGCGDWTNQSEPEIELESWLGFIRRIVQQYGTQLASLQITNEPNLSFMEGSKPYMMQALVEGVMTAKKEARELNLPIKIGFGSVPDSPVAVPHFWENLAKSGGNNFIDSVDFIGHNFYVDVFDEHPLDLKEISASVERILRNLREQDLVKAGIPASVPIRVTENGWPTGRNPVSNIDRTYEQQAKVLETIIHAIYTLRLELNITHYQLFGLRDADSSKDDLFHQYGILRDDYSKKPAYDTFKKLIQELGD</sequence>
<dbReference type="RefSeq" id="WP_126144389.1">
    <property type="nucleotide sequence ID" value="NZ_RXHU01000097.1"/>
</dbReference>
<comment type="caution">
    <text evidence="1">The sequence shown here is derived from an EMBL/GenBank/DDBJ whole genome shotgun (WGS) entry which is preliminary data.</text>
</comment>
<dbReference type="Gene3D" id="3.20.20.80">
    <property type="entry name" value="Glycosidases"/>
    <property type="match status" value="1"/>
</dbReference>
<accession>A0A3S0A7I8</accession>
<dbReference type="Proteomes" id="UP000276128">
    <property type="component" value="Unassembled WGS sequence"/>
</dbReference>
<dbReference type="InterPro" id="IPR017853">
    <property type="entry name" value="GH"/>
</dbReference>
<protein>
    <submittedName>
        <fullName evidence="1">Uncharacterized protein</fullName>
    </submittedName>
</protein>
<organism evidence="1 2">
    <name type="scientific">Paenibacillus whitsoniae</name>
    <dbReference type="NCBI Taxonomy" id="2496558"/>
    <lineage>
        <taxon>Bacteria</taxon>
        <taxon>Bacillati</taxon>
        <taxon>Bacillota</taxon>
        <taxon>Bacilli</taxon>
        <taxon>Bacillales</taxon>
        <taxon>Paenibacillaceae</taxon>
        <taxon>Paenibacillus</taxon>
    </lineage>
</organism>
<proteinExistence type="predicted"/>
<dbReference type="SUPFAM" id="SSF51445">
    <property type="entry name" value="(Trans)glycosidases"/>
    <property type="match status" value="1"/>
</dbReference>
<name>A0A3S0A7I8_9BACL</name>
<gene>
    <name evidence="1" type="ORF">EJQ19_27280</name>
</gene>
<dbReference type="AlphaFoldDB" id="A0A3S0A7I8"/>
<dbReference type="EMBL" id="RXHU01000097">
    <property type="protein sequence ID" value="RTE03968.1"/>
    <property type="molecule type" value="Genomic_DNA"/>
</dbReference>
<evidence type="ECO:0000313" key="2">
    <source>
        <dbReference type="Proteomes" id="UP000276128"/>
    </source>
</evidence>
<dbReference type="OrthoDB" id="525131at2"/>
<evidence type="ECO:0000313" key="1">
    <source>
        <dbReference type="EMBL" id="RTE03968.1"/>
    </source>
</evidence>
<keyword evidence="2" id="KW-1185">Reference proteome</keyword>
<reference evidence="1 2" key="1">
    <citation type="submission" date="2018-12" db="EMBL/GenBank/DDBJ databases">
        <title>Bacillus ochoae sp. nov., Paenibacillus whitsoniae sp. nov., Paenibacillus spiritus sp. nov. Isolated from the Mars Exploration Rover during spacecraft assembly.</title>
        <authorList>
            <person name="Seuylemezian A."/>
            <person name="Vaishampayan P."/>
        </authorList>
    </citation>
    <scope>NUCLEOTIDE SEQUENCE [LARGE SCALE GENOMIC DNA]</scope>
    <source>
        <strain evidence="1 2">MER 54</strain>
    </source>
</reference>